<dbReference type="Proteomes" id="UP000189761">
    <property type="component" value="Unassembled WGS sequence"/>
</dbReference>
<evidence type="ECO:0000256" key="2">
    <source>
        <dbReference type="ARBA" id="ARBA00022448"/>
    </source>
</evidence>
<evidence type="ECO:0000256" key="1">
    <source>
        <dbReference type="ARBA" id="ARBA00004651"/>
    </source>
</evidence>
<feature type="transmembrane region" description="Helical" evidence="6">
    <location>
        <begin position="146"/>
        <end position="167"/>
    </location>
</feature>
<feature type="transmembrane region" description="Helical" evidence="6">
    <location>
        <begin position="348"/>
        <end position="367"/>
    </location>
</feature>
<keyword evidence="9" id="KW-1185">Reference proteome</keyword>
<evidence type="ECO:0000256" key="4">
    <source>
        <dbReference type="ARBA" id="ARBA00022989"/>
    </source>
</evidence>
<feature type="transmembrane region" description="Helical" evidence="6">
    <location>
        <begin position="222"/>
        <end position="239"/>
    </location>
</feature>
<proteinExistence type="predicted"/>
<dbReference type="PANTHER" id="PTHR43129">
    <property type="entry name" value="FOSMIDOMYCIN RESISTANCE PROTEIN"/>
    <property type="match status" value="1"/>
</dbReference>
<comment type="caution">
    <text evidence="8">The sequence shown here is derived from an EMBL/GenBank/DDBJ whole genome shotgun (WGS) entry which is preliminary data.</text>
</comment>
<evidence type="ECO:0000256" key="6">
    <source>
        <dbReference type="SAM" id="Phobius"/>
    </source>
</evidence>
<evidence type="ECO:0000256" key="5">
    <source>
        <dbReference type="ARBA" id="ARBA00023136"/>
    </source>
</evidence>
<evidence type="ECO:0000256" key="3">
    <source>
        <dbReference type="ARBA" id="ARBA00022692"/>
    </source>
</evidence>
<dbReference type="InterPro" id="IPR011701">
    <property type="entry name" value="MFS"/>
</dbReference>
<dbReference type="InterPro" id="IPR036259">
    <property type="entry name" value="MFS_trans_sf"/>
</dbReference>
<dbReference type="PRINTS" id="PR01988">
    <property type="entry name" value="EXPORTERBACE"/>
</dbReference>
<keyword evidence="2" id="KW-0813">Transport</keyword>
<feature type="transmembrane region" description="Helical" evidence="6">
    <location>
        <begin position="292"/>
        <end position="310"/>
    </location>
</feature>
<feature type="transmembrane region" description="Helical" evidence="6">
    <location>
        <begin position="316"/>
        <end position="336"/>
    </location>
</feature>
<evidence type="ECO:0000313" key="8">
    <source>
        <dbReference type="EMBL" id="OOP67109.1"/>
    </source>
</evidence>
<dbReference type="InterPro" id="IPR022324">
    <property type="entry name" value="Bacilysin_exporter_BacE_put"/>
</dbReference>
<feature type="transmembrane region" description="Helical" evidence="6">
    <location>
        <begin position="56"/>
        <end position="78"/>
    </location>
</feature>
<dbReference type="CDD" id="cd17478">
    <property type="entry name" value="MFS_FsR"/>
    <property type="match status" value="1"/>
</dbReference>
<dbReference type="SUPFAM" id="SSF103473">
    <property type="entry name" value="MFS general substrate transporter"/>
    <property type="match status" value="1"/>
</dbReference>
<feature type="transmembrane region" description="Helical" evidence="6">
    <location>
        <begin position="173"/>
        <end position="191"/>
    </location>
</feature>
<dbReference type="PANTHER" id="PTHR43129:SF1">
    <property type="entry name" value="FOSMIDOMYCIN RESISTANCE PROTEIN"/>
    <property type="match status" value="1"/>
</dbReference>
<dbReference type="PROSITE" id="PS50850">
    <property type="entry name" value="MFS"/>
    <property type="match status" value="1"/>
</dbReference>
<protein>
    <submittedName>
        <fullName evidence="8">MFS transporter</fullName>
    </submittedName>
</protein>
<dbReference type="Gene3D" id="1.20.1250.20">
    <property type="entry name" value="MFS general substrate transporter like domains"/>
    <property type="match status" value="2"/>
</dbReference>
<organism evidence="8 9">
    <name type="scientific">Heyndrickxia oleronia</name>
    <dbReference type="NCBI Taxonomy" id="38875"/>
    <lineage>
        <taxon>Bacteria</taxon>
        <taxon>Bacillati</taxon>
        <taxon>Bacillota</taxon>
        <taxon>Bacilli</taxon>
        <taxon>Bacillales</taxon>
        <taxon>Bacillaceae</taxon>
        <taxon>Heyndrickxia</taxon>
    </lineage>
</organism>
<keyword evidence="5 6" id="KW-0472">Membrane</keyword>
<feature type="domain" description="Major facilitator superfamily (MFS) profile" evidence="7">
    <location>
        <begin position="20"/>
        <end position="402"/>
    </location>
</feature>
<feature type="transmembrane region" description="Helical" evidence="6">
    <location>
        <begin position="12"/>
        <end position="30"/>
    </location>
</feature>
<sequence length="410" mass="44963">MAVIAKKQAHGTGIPTIYGILFAIGAGHFFNDSIQAVVPAMFPILEKTLSLSYSQIGWIAFVVNMTSSVMQPVFGLYADKRPRPFLLPLGMFMSMLGLIGFGLSPNFYIILCSVFFIGIGSAVFHPEGSRVAYMAAGEKRGLAQSIYQVGGNFGQSLAPVFTALIFYPFGQKGILSFTFVAAMGIILLIFVSKWYKQQISFGAQIKKKIVASTTKQRIHPKLIGAMILLVFIVFARSWYSAGISNFYQFYLIEDYGISIQGAQIYIFIFMIAGVIGTFLGGPLADRFGKRNIILFSLVGAAPLAMMLPYVPLFLVIPMFFLIGFIITSSFSVTVVYAQELMPNKIGMVSGLIVGLAFGMGAIGSVLYGNLADFFSIKFVMILCSFLPLLGLLTFLLPKDEKVREMNEQTR</sequence>
<dbReference type="RefSeq" id="WP_058004392.1">
    <property type="nucleotide sequence ID" value="NZ_CP065424.1"/>
</dbReference>
<keyword evidence="3 6" id="KW-0812">Transmembrane</keyword>
<dbReference type="GO" id="GO:0005886">
    <property type="term" value="C:plasma membrane"/>
    <property type="evidence" value="ECO:0007669"/>
    <property type="project" value="UniProtKB-SubCell"/>
</dbReference>
<dbReference type="GO" id="GO:0022857">
    <property type="term" value="F:transmembrane transporter activity"/>
    <property type="evidence" value="ECO:0007669"/>
    <property type="project" value="InterPro"/>
</dbReference>
<comment type="subcellular location">
    <subcellularLocation>
        <location evidence="1">Cell membrane</location>
        <topology evidence="1">Multi-pass membrane protein</topology>
    </subcellularLocation>
</comment>
<feature type="transmembrane region" description="Helical" evidence="6">
    <location>
        <begin position="107"/>
        <end position="125"/>
    </location>
</feature>
<reference evidence="8 9" key="1">
    <citation type="submission" date="2017-01" db="EMBL/GenBank/DDBJ databases">
        <title>Draft genome sequence of Bacillus oleronius.</title>
        <authorList>
            <person name="Allam M."/>
        </authorList>
    </citation>
    <scope>NUCLEOTIDE SEQUENCE [LARGE SCALE GENOMIC DNA]</scope>
    <source>
        <strain evidence="8 9">DSM 9356</strain>
    </source>
</reference>
<dbReference type="EMBL" id="MTLA01000228">
    <property type="protein sequence ID" value="OOP67109.1"/>
    <property type="molecule type" value="Genomic_DNA"/>
</dbReference>
<feature type="transmembrane region" description="Helical" evidence="6">
    <location>
        <begin position="259"/>
        <end position="280"/>
    </location>
</feature>
<dbReference type="InterPro" id="IPR020846">
    <property type="entry name" value="MFS_dom"/>
</dbReference>
<accession>A0A8E2I5L2</accession>
<feature type="transmembrane region" description="Helical" evidence="6">
    <location>
        <begin position="85"/>
        <end position="101"/>
    </location>
</feature>
<dbReference type="Pfam" id="PF07690">
    <property type="entry name" value="MFS_1"/>
    <property type="match status" value="1"/>
</dbReference>
<evidence type="ECO:0000259" key="7">
    <source>
        <dbReference type="PROSITE" id="PS50850"/>
    </source>
</evidence>
<evidence type="ECO:0000313" key="9">
    <source>
        <dbReference type="Proteomes" id="UP000189761"/>
    </source>
</evidence>
<dbReference type="AlphaFoldDB" id="A0A8E2I5L2"/>
<gene>
    <name evidence="8" type="ORF">BWZ43_17425</name>
</gene>
<name>A0A8E2I5L2_9BACI</name>
<keyword evidence="4 6" id="KW-1133">Transmembrane helix</keyword>
<feature type="transmembrane region" description="Helical" evidence="6">
    <location>
        <begin position="373"/>
        <end position="396"/>
    </location>
</feature>